<gene>
    <name evidence="6" type="ORF">H8K43_10760</name>
</gene>
<comment type="similarity">
    <text evidence="1">Belongs to the LysR transcriptional regulatory family.</text>
</comment>
<evidence type="ECO:0000256" key="4">
    <source>
        <dbReference type="ARBA" id="ARBA00023163"/>
    </source>
</evidence>
<feature type="domain" description="HTH lysR-type" evidence="5">
    <location>
        <begin position="5"/>
        <end position="62"/>
    </location>
</feature>
<keyword evidence="2" id="KW-0805">Transcription regulation</keyword>
<reference evidence="6 7" key="1">
    <citation type="submission" date="2020-08" db="EMBL/GenBank/DDBJ databases">
        <title>Novel species isolated from subtropical streams in China.</title>
        <authorList>
            <person name="Lu H."/>
        </authorList>
    </citation>
    <scope>NUCLEOTIDE SEQUENCE [LARGE SCALE GENOMIC DNA]</scope>
    <source>
        <strain evidence="6 7">CY22W</strain>
    </source>
</reference>
<dbReference type="InterPro" id="IPR000847">
    <property type="entry name" value="LysR_HTH_N"/>
</dbReference>
<evidence type="ECO:0000256" key="1">
    <source>
        <dbReference type="ARBA" id="ARBA00009437"/>
    </source>
</evidence>
<keyword evidence="4" id="KW-0804">Transcription</keyword>
<comment type="caution">
    <text evidence="6">The sequence shown here is derived from an EMBL/GenBank/DDBJ whole genome shotgun (WGS) entry which is preliminary data.</text>
</comment>
<evidence type="ECO:0000313" key="6">
    <source>
        <dbReference type="EMBL" id="MBC3932156.1"/>
    </source>
</evidence>
<dbReference type="InterPro" id="IPR036390">
    <property type="entry name" value="WH_DNA-bd_sf"/>
</dbReference>
<dbReference type="PRINTS" id="PR00039">
    <property type="entry name" value="HTHLYSR"/>
</dbReference>
<dbReference type="EMBL" id="JACOGD010000005">
    <property type="protein sequence ID" value="MBC3932156.1"/>
    <property type="molecule type" value="Genomic_DNA"/>
</dbReference>
<dbReference type="Gene3D" id="3.40.190.290">
    <property type="match status" value="1"/>
</dbReference>
<dbReference type="InterPro" id="IPR036388">
    <property type="entry name" value="WH-like_DNA-bd_sf"/>
</dbReference>
<proteinExistence type="inferred from homology"/>
<dbReference type="Gene3D" id="1.10.10.10">
    <property type="entry name" value="Winged helix-like DNA-binding domain superfamily/Winged helix DNA-binding domain"/>
    <property type="match status" value="1"/>
</dbReference>
<dbReference type="PROSITE" id="PS50931">
    <property type="entry name" value="HTH_LYSR"/>
    <property type="match status" value="1"/>
</dbReference>
<dbReference type="SUPFAM" id="SSF46785">
    <property type="entry name" value="Winged helix' DNA-binding domain"/>
    <property type="match status" value="1"/>
</dbReference>
<evidence type="ECO:0000259" key="5">
    <source>
        <dbReference type="PROSITE" id="PS50931"/>
    </source>
</evidence>
<dbReference type="InterPro" id="IPR058163">
    <property type="entry name" value="LysR-type_TF_proteobact-type"/>
</dbReference>
<evidence type="ECO:0000256" key="2">
    <source>
        <dbReference type="ARBA" id="ARBA00023015"/>
    </source>
</evidence>
<organism evidence="6 7">
    <name type="scientific">Undibacterium curvum</name>
    <dbReference type="NCBI Taxonomy" id="2762294"/>
    <lineage>
        <taxon>Bacteria</taxon>
        <taxon>Pseudomonadati</taxon>
        <taxon>Pseudomonadota</taxon>
        <taxon>Betaproteobacteria</taxon>
        <taxon>Burkholderiales</taxon>
        <taxon>Oxalobacteraceae</taxon>
        <taxon>Undibacterium</taxon>
    </lineage>
</organism>
<dbReference type="Proteomes" id="UP000654304">
    <property type="component" value="Unassembled WGS sequence"/>
</dbReference>
<evidence type="ECO:0000256" key="3">
    <source>
        <dbReference type="ARBA" id="ARBA00023125"/>
    </source>
</evidence>
<keyword evidence="3" id="KW-0238">DNA-binding</keyword>
<accession>A0ABR7A5H4</accession>
<dbReference type="PANTHER" id="PTHR30537:SF74">
    <property type="entry name" value="HTH-TYPE TRANSCRIPTIONAL REGULATOR TRPI"/>
    <property type="match status" value="1"/>
</dbReference>
<keyword evidence="7" id="KW-1185">Reference proteome</keyword>
<evidence type="ECO:0000313" key="7">
    <source>
        <dbReference type="Proteomes" id="UP000654304"/>
    </source>
</evidence>
<sequence length="305" mass="33755">MSRLPSLRLLTGFEAAARLGNFSRAAEELSLSQSAISHQIQQLEQQLGQPLFHRVGRGVELTVAGVALLKTVQTSLRNLHQGITRISTYLEPGIVTVVCPSGLAQGWLQSQLSALQADIPDLLPIISVDETARYIDELDVDMVISELPLQQPNLHEQKLFDEVWLMVAATAHSRQWRCDDAAQLRRVAPLICLEQSFADEYTASFLMQELAGCRRLAIYDDASLVLQGILREPAMACLPLSVVWHSLQTGVLQVLPGFPQIAGKSWWISRMQGDTRDVRVLKVFTALLRSAPQLKSVSENPAITD</sequence>
<dbReference type="SUPFAM" id="SSF53850">
    <property type="entry name" value="Periplasmic binding protein-like II"/>
    <property type="match status" value="1"/>
</dbReference>
<name>A0ABR7A5H4_9BURK</name>
<dbReference type="InterPro" id="IPR005119">
    <property type="entry name" value="LysR_subst-bd"/>
</dbReference>
<dbReference type="Pfam" id="PF00126">
    <property type="entry name" value="HTH_1"/>
    <property type="match status" value="1"/>
</dbReference>
<protein>
    <submittedName>
        <fullName evidence="6">LysR family transcriptional regulator</fullName>
    </submittedName>
</protein>
<dbReference type="PANTHER" id="PTHR30537">
    <property type="entry name" value="HTH-TYPE TRANSCRIPTIONAL REGULATOR"/>
    <property type="match status" value="1"/>
</dbReference>
<dbReference type="Pfam" id="PF03466">
    <property type="entry name" value="LysR_substrate"/>
    <property type="match status" value="1"/>
</dbReference>
<dbReference type="RefSeq" id="WP_186903839.1">
    <property type="nucleotide sequence ID" value="NZ_JACOGD010000005.1"/>
</dbReference>